<evidence type="ECO:0000256" key="8">
    <source>
        <dbReference type="ARBA" id="ARBA00046332"/>
    </source>
</evidence>
<organism evidence="10 11">
    <name type="scientific">Aquitalea magnusonii</name>
    <dbReference type="NCBI Taxonomy" id="332411"/>
    <lineage>
        <taxon>Bacteria</taxon>
        <taxon>Pseudomonadati</taxon>
        <taxon>Pseudomonadota</taxon>
        <taxon>Betaproteobacteria</taxon>
        <taxon>Neisseriales</taxon>
        <taxon>Chromobacteriaceae</taxon>
        <taxon>Aquitalea</taxon>
    </lineage>
</organism>
<keyword evidence="1" id="KW-0813">Transport</keyword>
<keyword evidence="2" id="KW-0001">2Fe-2S</keyword>
<dbReference type="RefSeq" id="WP_110313498.1">
    <property type="nucleotide sequence ID" value="NZ_QJKC01000011.1"/>
</dbReference>
<keyword evidence="4" id="KW-0249">Electron transport</keyword>
<dbReference type="InterPro" id="IPR052371">
    <property type="entry name" value="BFD-associated_ferredoxin"/>
</dbReference>
<gene>
    <name evidence="10" type="ORF">DFR38_11162</name>
</gene>
<evidence type="ECO:0000259" key="9">
    <source>
        <dbReference type="Pfam" id="PF04324"/>
    </source>
</evidence>
<dbReference type="Gene3D" id="1.10.10.1100">
    <property type="entry name" value="BFD-like [2Fe-2S]-binding domain"/>
    <property type="match status" value="1"/>
</dbReference>
<comment type="caution">
    <text evidence="10">The sequence shown here is derived from an EMBL/GenBank/DDBJ whole genome shotgun (WGS) entry which is preliminary data.</text>
</comment>
<evidence type="ECO:0000256" key="5">
    <source>
        <dbReference type="ARBA" id="ARBA00023004"/>
    </source>
</evidence>
<evidence type="ECO:0000313" key="10">
    <source>
        <dbReference type="EMBL" id="PXX45671.1"/>
    </source>
</evidence>
<evidence type="ECO:0000256" key="6">
    <source>
        <dbReference type="ARBA" id="ARBA00023014"/>
    </source>
</evidence>
<accession>A0A318JC50</accession>
<keyword evidence="3" id="KW-0479">Metal-binding</keyword>
<dbReference type="InterPro" id="IPR007419">
    <property type="entry name" value="BFD-like_2Fe2S-bd_dom"/>
</dbReference>
<proteinExistence type="inferred from homology"/>
<protein>
    <recommendedName>
        <fullName evidence="7">Bacterioferritin-associated ferredoxin</fullName>
    </recommendedName>
</protein>
<keyword evidence="5" id="KW-0408">Iron</keyword>
<keyword evidence="11" id="KW-1185">Reference proteome</keyword>
<name>A0A318JC50_9NEIS</name>
<reference evidence="10 11" key="1">
    <citation type="submission" date="2018-05" db="EMBL/GenBank/DDBJ databases">
        <title>Genomic Encyclopedia of Type Strains, Phase IV (KMG-IV): sequencing the most valuable type-strain genomes for metagenomic binning, comparative biology and taxonomic classification.</title>
        <authorList>
            <person name="Goeker M."/>
        </authorList>
    </citation>
    <scope>NUCLEOTIDE SEQUENCE [LARGE SCALE GENOMIC DNA]</scope>
    <source>
        <strain evidence="10 11">DSM 25134</strain>
    </source>
</reference>
<dbReference type="Pfam" id="PF04324">
    <property type="entry name" value="Fer2_BFD"/>
    <property type="match status" value="1"/>
</dbReference>
<dbReference type="PANTHER" id="PTHR37424:SF1">
    <property type="entry name" value="BACTERIOFERRITIN-ASSOCIATED FERREDOXIN"/>
    <property type="match status" value="1"/>
</dbReference>
<evidence type="ECO:0000256" key="2">
    <source>
        <dbReference type="ARBA" id="ARBA00022714"/>
    </source>
</evidence>
<feature type="domain" description="BFD-like [2Fe-2S]-binding" evidence="9">
    <location>
        <begin position="2"/>
        <end position="42"/>
    </location>
</feature>
<comment type="similarity">
    <text evidence="8">Belongs to the Bfd family.</text>
</comment>
<dbReference type="GO" id="GO:0046872">
    <property type="term" value="F:metal ion binding"/>
    <property type="evidence" value="ECO:0007669"/>
    <property type="project" value="UniProtKB-KW"/>
</dbReference>
<evidence type="ECO:0000313" key="11">
    <source>
        <dbReference type="Proteomes" id="UP000248395"/>
    </source>
</evidence>
<evidence type="ECO:0000256" key="3">
    <source>
        <dbReference type="ARBA" id="ARBA00022723"/>
    </source>
</evidence>
<dbReference type="OrthoDB" id="9815350at2"/>
<evidence type="ECO:0000256" key="7">
    <source>
        <dbReference type="ARBA" id="ARBA00039386"/>
    </source>
</evidence>
<dbReference type="InterPro" id="IPR041854">
    <property type="entry name" value="BFD-like_2Fe2S-bd_dom_sf"/>
</dbReference>
<evidence type="ECO:0000256" key="1">
    <source>
        <dbReference type="ARBA" id="ARBA00022448"/>
    </source>
</evidence>
<dbReference type="EMBL" id="QJKC01000011">
    <property type="protein sequence ID" value="PXX45671.1"/>
    <property type="molecule type" value="Genomic_DNA"/>
</dbReference>
<dbReference type="PANTHER" id="PTHR37424">
    <property type="entry name" value="BACTERIOFERRITIN-ASSOCIATED FERREDOXIN"/>
    <property type="match status" value="1"/>
</dbReference>
<dbReference type="GO" id="GO:0051537">
    <property type="term" value="F:2 iron, 2 sulfur cluster binding"/>
    <property type="evidence" value="ECO:0007669"/>
    <property type="project" value="UniProtKB-KW"/>
</dbReference>
<keyword evidence="6" id="KW-0411">Iron-sulfur</keyword>
<dbReference type="AlphaFoldDB" id="A0A318JC50"/>
<sequence length="66" mass="7000">MYVCLCNAVTDSQIRQAVEDGATRMCDLRAELGVAAECGKCACCANQLRKETLQQLAASHPARAAA</sequence>
<dbReference type="Proteomes" id="UP000248395">
    <property type="component" value="Unassembled WGS sequence"/>
</dbReference>
<evidence type="ECO:0000256" key="4">
    <source>
        <dbReference type="ARBA" id="ARBA00022982"/>
    </source>
</evidence>